<accession>A0ABR9ZM49</accession>
<dbReference type="SUPFAM" id="SSF55811">
    <property type="entry name" value="Nudix"/>
    <property type="match status" value="1"/>
</dbReference>
<dbReference type="Proteomes" id="UP000635902">
    <property type="component" value="Unassembled WGS sequence"/>
</dbReference>
<protein>
    <submittedName>
        <fullName evidence="3">NUDIX hydrolase</fullName>
    </submittedName>
</protein>
<name>A0ABR9ZM49_9CORY</name>
<dbReference type="RefSeq" id="WP_194556462.1">
    <property type="nucleotide sequence ID" value="NZ_JADKMY010000001.1"/>
</dbReference>
<proteinExistence type="predicted"/>
<comment type="caution">
    <text evidence="3">The sequence shown here is derived from an EMBL/GenBank/DDBJ whole genome shotgun (WGS) entry which is preliminary data.</text>
</comment>
<evidence type="ECO:0000313" key="4">
    <source>
        <dbReference type="Proteomes" id="UP000635902"/>
    </source>
</evidence>
<keyword evidence="1 3" id="KW-0378">Hydrolase</keyword>
<organism evidence="3 4">
    <name type="scientific">Corynebacterium suicordis DSM 45110</name>
    <dbReference type="NCBI Taxonomy" id="1121369"/>
    <lineage>
        <taxon>Bacteria</taxon>
        <taxon>Bacillati</taxon>
        <taxon>Actinomycetota</taxon>
        <taxon>Actinomycetes</taxon>
        <taxon>Mycobacteriales</taxon>
        <taxon>Corynebacteriaceae</taxon>
        <taxon>Corynebacterium</taxon>
    </lineage>
</organism>
<dbReference type="PANTHER" id="PTHR11839">
    <property type="entry name" value="UDP/ADP-SUGAR PYROPHOSPHATASE"/>
    <property type="match status" value="1"/>
</dbReference>
<dbReference type="PROSITE" id="PS51462">
    <property type="entry name" value="NUDIX"/>
    <property type="match status" value="1"/>
</dbReference>
<dbReference type="GO" id="GO:0016787">
    <property type="term" value="F:hydrolase activity"/>
    <property type="evidence" value="ECO:0007669"/>
    <property type="project" value="UniProtKB-KW"/>
</dbReference>
<dbReference type="PANTHER" id="PTHR11839:SF31">
    <property type="entry name" value="ADP-RIBOSE PYROPHOSPHATASE"/>
    <property type="match status" value="1"/>
</dbReference>
<dbReference type="Pfam" id="PF00293">
    <property type="entry name" value="NUDIX"/>
    <property type="match status" value="1"/>
</dbReference>
<dbReference type="EMBL" id="JADKMY010000001">
    <property type="protein sequence ID" value="MBF4553692.1"/>
    <property type="molecule type" value="Genomic_DNA"/>
</dbReference>
<keyword evidence="4" id="KW-1185">Reference proteome</keyword>
<evidence type="ECO:0000259" key="2">
    <source>
        <dbReference type="PROSITE" id="PS51462"/>
    </source>
</evidence>
<dbReference type="Gene3D" id="3.90.79.10">
    <property type="entry name" value="Nucleoside Triphosphate Pyrophosphohydrolase"/>
    <property type="match status" value="1"/>
</dbReference>
<evidence type="ECO:0000313" key="3">
    <source>
        <dbReference type="EMBL" id="MBF4553692.1"/>
    </source>
</evidence>
<sequence>MSNQAKNEQSAREERDYRVKDSRVIFDGPIFAVRQDVIETQTGEAKRDLVEHFGSVASAAVKDGKLLMVHQYRHAVGRYLWEIPAGLLDQAGEKPLAAAKRELAEEGSVAAREWSLLGDIVTSPGFSEEMCRIFKAEDVHEDLREFDIPEAADEEADMELRWVPLDEAVAWVQDGTVDNAIAVAAILHLAVGTQRELSEDFPFTSALAERRSDKVAEGEDMKSLG</sequence>
<feature type="domain" description="Nudix hydrolase" evidence="2">
    <location>
        <begin position="48"/>
        <end position="185"/>
    </location>
</feature>
<dbReference type="InterPro" id="IPR015797">
    <property type="entry name" value="NUDIX_hydrolase-like_dom_sf"/>
</dbReference>
<reference evidence="3 4" key="1">
    <citation type="submission" date="2020-10" db="EMBL/GenBank/DDBJ databases">
        <title>Novel species in genus Corynebacterium.</title>
        <authorList>
            <person name="Zhang G."/>
        </authorList>
    </citation>
    <scope>NUCLEOTIDE SEQUENCE [LARGE SCALE GENOMIC DNA]</scope>
    <source>
        <strain evidence="3 4">DSM 45110</strain>
    </source>
</reference>
<gene>
    <name evidence="3" type="ORF">IRY30_06310</name>
</gene>
<evidence type="ECO:0000256" key="1">
    <source>
        <dbReference type="ARBA" id="ARBA00022801"/>
    </source>
</evidence>
<dbReference type="InterPro" id="IPR000086">
    <property type="entry name" value="NUDIX_hydrolase_dom"/>
</dbReference>